<comment type="caution">
    <text evidence="1">The sequence shown here is derived from an EMBL/GenBank/DDBJ whole genome shotgun (WGS) entry which is preliminary data.</text>
</comment>
<name>A0A8T0GTT7_CERPU</name>
<dbReference type="Proteomes" id="UP000822688">
    <property type="component" value="Chromosome 8"/>
</dbReference>
<evidence type="ECO:0000313" key="2">
    <source>
        <dbReference type="Proteomes" id="UP000822688"/>
    </source>
</evidence>
<evidence type="ECO:0000313" key="1">
    <source>
        <dbReference type="EMBL" id="KAG0563121.1"/>
    </source>
</evidence>
<reference evidence="1" key="1">
    <citation type="submission" date="2020-06" db="EMBL/GenBank/DDBJ databases">
        <title>WGS assembly of Ceratodon purpureus strain R40.</title>
        <authorList>
            <person name="Carey S.B."/>
            <person name="Jenkins J."/>
            <person name="Shu S."/>
            <person name="Lovell J.T."/>
            <person name="Sreedasyam A."/>
            <person name="Maumus F."/>
            <person name="Tiley G.P."/>
            <person name="Fernandez-Pozo N."/>
            <person name="Barry K."/>
            <person name="Chen C."/>
            <person name="Wang M."/>
            <person name="Lipzen A."/>
            <person name="Daum C."/>
            <person name="Saski C.A."/>
            <person name="Payton A.C."/>
            <person name="Mcbreen J.C."/>
            <person name="Conrad R.E."/>
            <person name="Kollar L.M."/>
            <person name="Olsson S."/>
            <person name="Huttunen S."/>
            <person name="Landis J.B."/>
            <person name="Wickett N.J."/>
            <person name="Johnson M.G."/>
            <person name="Rensing S.A."/>
            <person name="Grimwood J."/>
            <person name="Schmutz J."/>
            <person name="Mcdaniel S.F."/>
        </authorList>
    </citation>
    <scope>NUCLEOTIDE SEQUENCE</scope>
    <source>
        <strain evidence="1">R40</strain>
    </source>
</reference>
<gene>
    <name evidence="1" type="ORF">KC19_8G006200</name>
</gene>
<dbReference type="AlphaFoldDB" id="A0A8T0GTT7"/>
<proteinExistence type="predicted"/>
<accession>A0A8T0GTT7</accession>
<organism evidence="1 2">
    <name type="scientific">Ceratodon purpureus</name>
    <name type="common">Fire moss</name>
    <name type="synonym">Dicranum purpureum</name>
    <dbReference type="NCBI Taxonomy" id="3225"/>
    <lineage>
        <taxon>Eukaryota</taxon>
        <taxon>Viridiplantae</taxon>
        <taxon>Streptophyta</taxon>
        <taxon>Embryophyta</taxon>
        <taxon>Bryophyta</taxon>
        <taxon>Bryophytina</taxon>
        <taxon>Bryopsida</taxon>
        <taxon>Dicranidae</taxon>
        <taxon>Pseudoditrichales</taxon>
        <taxon>Ditrichaceae</taxon>
        <taxon>Ceratodon</taxon>
    </lineage>
</organism>
<keyword evidence="2" id="KW-1185">Reference proteome</keyword>
<sequence>MWLHSSIMRPFRTYWRICWQNKRALLESRMQRKKHSQPPLAPCSATSNSRKTGFNICWDLRKHTMYNVFSGPVMHADHCRLGDTVEHHTLRAMEDINITPPQDQNRSRFSLNHSELILPYQNNQMFSATRYFRQFLQRCKRTLAISSSIEVHSERSWTLCIYSLSRKRSRPK</sequence>
<protein>
    <submittedName>
        <fullName evidence="1">Uncharacterized protein</fullName>
    </submittedName>
</protein>
<dbReference type="EMBL" id="CM026429">
    <property type="protein sequence ID" value="KAG0563121.1"/>
    <property type="molecule type" value="Genomic_DNA"/>
</dbReference>